<accession>A0A4P9WX51</accession>
<protein>
    <submittedName>
        <fullName evidence="2">Uncharacterized protein</fullName>
    </submittedName>
</protein>
<evidence type="ECO:0000313" key="3">
    <source>
        <dbReference type="Proteomes" id="UP000268535"/>
    </source>
</evidence>
<evidence type="ECO:0000256" key="1">
    <source>
        <dbReference type="SAM" id="MobiDB-lite"/>
    </source>
</evidence>
<evidence type="ECO:0000313" key="2">
    <source>
        <dbReference type="EMBL" id="RKO97312.1"/>
    </source>
</evidence>
<gene>
    <name evidence="2" type="ORF">CAUPRSCDRAFT_11009</name>
</gene>
<feature type="region of interest" description="Disordered" evidence="1">
    <location>
        <begin position="347"/>
        <end position="373"/>
    </location>
</feature>
<reference evidence="3" key="1">
    <citation type="journal article" date="2018" name="Nat. Microbiol.">
        <title>Leveraging single-cell genomics to expand the fungal tree of life.</title>
        <authorList>
            <person name="Ahrendt S.R."/>
            <person name="Quandt C.A."/>
            <person name="Ciobanu D."/>
            <person name="Clum A."/>
            <person name="Salamov A."/>
            <person name="Andreopoulos B."/>
            <person name="Cheng J.F."/>
            <person name="Woyke T."/>
            <person name="Pelin A."/>
            <person name="Henrissat B."/>
            <person name="Reynolds N.K."/>
            <person name="Benny G.L."/>
            <person name="Smith M.E."/>
            <person name="James T.Y."/>
            <person name="Grigoriev I.V."/>
        </authorList>
    </citation>
    <scope>NUCLEOTIDE SEQUENCE [LARGE SCALE GENOMIC DNA]</scope>
    <source>
        <strain evidence="3">ATCC 52028</strain>
    </source>
</reference>
<dbReference type="AlphaFoldDB" id="A0A4P9WX51"/>
<name>A0A4P9WX51_9FUNG</name>
<organism evidence="2 3">
    <name type="scientific">Caulochytrium protostelioides</name>
    <dbReference type="NCBI Taxonomy" id="1555241"/>
    <lineage>
        <taxon>Eukaryota</taxon>
        <taxon>Fungi</taxon>
        <taxon>Fungi incertae sedis</taxon>
        <taxon>Chytridiomycota</taxon>
        <taxon>Chytridiomycota incertae sedis</taxon>
        <taxon>Chytridiomycetes</taxon>
        <taxon>Caulochytriales</taxon>
        <taxon>Caulochytriaceae</taxon>
        <taxon>Caulochytrium</taxon>
    </lineage>
</organism>
<feature type="compositionally biased region" description="Low complexity" evidence="1">
    <location>
        <begin position="347"/>
        <end position="363"/>
    </location>
</feature>
<dbReference type="Proteomes" id="UP000268535">
    <property type="component" value="Unassembled WGS sequence"/>
</dbReference>
<dbReference type="EMBL" id="ML009317">
    <property type="protein sequence ID" value="RKO97312.1"/>
    <property type="molecule type" value="Genomic_DNA"/>
</dbReference>
<sequence length="373" mass="41927">MFLLNDLPIPSIVQGVTQFAASPNYRRMLHWIRTDVTRCGASTRTGYATVQSELTSEEFSKATKRGLVTVQTISLGSDIALGSSILTKAQRRFSDPIQKCRTLIETLSRALKVTPVSKDPLSAVIISDPDFLLDLKAVSPLELLHFLRQMPSPPKQFGSDVDVTKWQQQLEAAISNAEQREAELIGQANYQDIQDNIWAPVRKLLLNFGNSLRQTAAKYSRVTVISRIPVDPELALKNVLERFVESSNLVFDTKTTPFFSKTFLRRLRLKYSTTPENAEDSTGKNAFELAEHLLQCRMRLRVMNTDQRMENAQHTSVGGKPQEDMVPVATNILRDMLTTYESLPVELPSVSSSPTQSRRSSLTGLTFRRKSHQ</sequence>
<proteinExistence type="predicted"/>